<evidence type="ECO:0000256" key="3">
    <source>
        <dbReference type="ARBA" id="ARBA00047806"/>
    </source>
</evidence>
<dbReference type="Proteomes" id="UP000269157">
    <property type="component" value="Unassembled WGS sequence"/>
</dbReference>
<dbReference type="InterPro" id="IPR036509">
    <property type="entry name" value="Met_Sox_Rdtase_MsrA_sf"/>
</dbReference>
<comment type="caution">
    <text evidence="6">The sequence shown here is derived from an EMBL/GenBank/DDBJ whole genome shotgun (WGS) entry which is preliminary data.</text>
</comment>
<dbReference type="GO" id="GO:0008113">
    <property type="term" value="F:peptide-methionine (S)-S-oxide reductase activity"/>
    <property type="evidence" value="ECO:0007669"/>
    <property type="project" value="UniProtKB-EC"/>
</dbReference>
<protein>
    <recommendedName>
        <fullName evidence="1">peptide-methionine (S)-S-oxide reductase</fullName>
        <ecNumber evidence="1">1.8.4.11</ecNumber>
    </recommendedName>
</protein>
<dbReference type="SUPFAM" id="SSF55068">
    <property type="entry name" value="Peptide methionine sulfoxide reductase"/>
    <property type="match status" value="1"/>
</dbReference>
<dbReference type="PANTHER" id="PTHR43774:SF1">
    <property type="entry name" value="PEPTIDE METHIONINE SULFOXIDE REDUCTASE MSRA 2"/>
    <property type="match status" value="1"/>
</dbReference>
<accession>A0A497WSZ8</accession>
<evidence type="ECO:0000256" key="2">
    <source>
        <dbReference type="ARBA" id="ARBA00023002"/>
    </source>
</evidence>
<dbReference type="PANTHER" id="PTHR43774">
    <property type="entry name" value="PEPTIDE METHIONINE SULFOXIDE REDUCTASE"/>
    <property type="match status" value="1"/>
</dbReference>
<feature type="domain" description="Peptide methionine sulphoxide reductase MsrA" evidence="5">
    <location>
        <begin position="3"/>
        <end position="138"/>
    </location>
</feature>
<evidence type="ECO:0000259" key="5">
    <source>
        <dbReference type="Pfam" id="PF01625"/>
    </source>
</evidence>
<comment type="catalytic activity">
    <reaction evidence="4">
        <text>[thioredoxin]-disulfide + L-methionine + H2O = L-methionine (S)-S-oxide + [thioredoxin]-dithiol</text>
        <dbReference type="Rhea" id="RHEA:19993"/>
        <dbReference type="Rhea" id="RHEA-COMP:10698"/>
        <dbReference type="Rhea" id="RHEA-COMP:10700"/>
        <dbReference type="ChEBI" id="CHEBI:15377"/>
        <dbReference type="ChEBI" id="CHEBI:29950"/>
        <dbReference type="ChEBI" id="CHEBI:50058"/>
        <dbReference type="ChEBI" id="CHEBI:57844"/>
        <dbReference type="ChEBI" id="CHEBI:58772"/>
        <dbReference type="EC" id="1.8.4.11"/>
    </reaction>
</comment>
<dbReference type="Pfam" id="PF01625">
    <property type="entry name" value="PMSR"/>
    <property type="match status" value="1"/>
</dbReference>
<gene>
    <name evidence="6" type="ORF">BCF46_0128</name>
</gene>
<keyword evidence="7" id="KW-1185">Reference proteome</keyword>
<dbReference type="EMBL" id="RCCE01000001">
    <property type="protein sequence ID" value="RLJ59938.1"/>
    <property type="molecule type" value="Genomic_DNA"/>
</dbReference>
<organism evidence="6 7">
    <name type="scientific">Litoreibacter meonggei</name>
    <dbReference type="NCBI Taxonomy" id="1049199"/>
    <lineage>
        <taxon>Bacteria</taxon>
        <taxon>Pseudomonadati</taxon>
        <taxon>Pseudomonadota</taxon>
        <taxon>Alphaproteobacteria</taxon>
        <taxon>Rhodobacterales</taxon>
        <taxon>Roseobacteraceae</taxon>
        <taxon>Litoreibacter</taxon>
    </lineage>
</organism>
<evidence type="ECO:0000256" key="4">
    <source>
        <dbReference type="ARBA" id="ARBA00048782"/>
    </source>
</evidence>
<reference evidence="6 7" key="1">
    <citation type="submission" date="2018-10" db="EMBL/GenBank/DDBJ databases">
        <title>Genomic Encyclopedia of Archaeal and Bacterial Type Strains, Phase II (KMG-II): from individual species to whole genera.</title>
        <authorList>
            <person name="Goeker M."/>
        </authorList>
    </citation>
    <scope>NUCLEOTIDE SEQUENCE [LARGE SCALE GENOMIC DNA]</scope>
    <source>
        <strain evidence="6 7">DSM 29466</strain>
    </source>
</reference>
<dbReference type="Gene3D" id="3.30.1060.10">
    <property type="entry name" value="Peptide methionine sulphoxide reductase MsrA"/>
    <property type="match status" value="1"/>
</dbReference>
<dbReference type="OrthoDB" id="4174719at2"/>
<sequence>MQIGFGGGCHWCTEAVFQALLGVYNVEQGHIKSLAPHESYSEAVVVTFNPDLIPLEILVNVHVLTHASTSLHKMRDKYRSAVYVYSESQAAVVQGQIKAFQKDFEAPIITIVLPFNGFKPSPEQFRDYYRSNADKPFCKAYINPKLSKIRQQFSRYCHPANT</sequence>
<name>A0A497WSZ8_9RHOB</name>
<dbReference type="RefSeq" id="WP_121020719.1">
    <property type="nucleotide sequence ID" value="NZ_RCCE01000001.1"/>
</dbReference>
<dbReference type="EC" id="1.8.4.11" evidence="1"/>
<keyword evidence="2" id="KW-0560">Oxidoreductase</keyword>
<proteinExistence type="predicted"/>
<evidence type="ECO:0000313" key="6">
    <source>
        <dbReference type="EMBL" id="RLJ59938.1"/>
    </source>
</evidence>
<evidence type="ECO:0000256" key="1">
    <source>
        <dbReference type="ARBA" id="ARBA00012502"/>
    </source>
</evidence>
<dbReference type="AlphaFoldDB" id="A0A497WSZ8"/>
<comment type="catalytic activity">
    <reaction evidence="3">
        <text>L-methionyl-[protein] + [thioredoxin]-disulfide + H2O = L-methionyl-(S)-S-oxide-[protein] + [thioredoxin]-dithiol</text>
        <dbReference type="Rhea" id="RHEA:14217"/>
        <dbReference type="Rhea" id="RHEA-COMP:10698"/>
        <dbReference type="Rhea" id="RHEA-COMP:10700"/>
        <dbReference type="Rhea" id="RHEA-COMP:12313"/>
        <dbReference type="Rhea" id="RHEA-COMP:12315"/>
        <dbReference type="ChEBI" id="CHEBI:15377"/>
        <dbReference type="ChEBI" id="CHEBI:16044"/>
        <dbReference type="ChEBI" id="CHEBI:29950"/>
        <dbReference type="ChEBI" id="CHEBI:44120"/>
        <dbReference type="ChEBI" id="CHEBI:50058"/>
        <dbReference type="EC" id="1.8.4.11"/>
    </reaction>
</comment>
<evidence type="ECO:0000313" key="7">
    <source>
        <dbReference type="Proteomes" id="UP000269157"/>
    </source>
</evidence>
<dbReference type="InterPro" id="IPR002569">
    <property type="entry name" value="Met_Sox_Rdtase_MsrA_dom"/>
</dbReference>